<comment type="caution">
    <text evidence="3">The sequence shown here is derived from an EMBL/GenBank/DDBJ whole genome shotgun (WGS) entry which is preliminary data.</text>
</comment>
<evidence type="ECO:0000256" key="2">
    <source>
        <dbReference type="SAM" id="SignalP"/>
    </source>
</evidence>
<sequence length="378" mass="39398">MKCYRSFAVLACLLVYHPLEMSSSDGSKAGSATVTPGRSISFNLHSLDFLHAPAGASAPGTAPTFHDGMTMMTSETLDEMANTYMDQIDALLKILDASGDHVWEMVQGHLHVDQFHSAALRELRELQGPAPVFTPPVVPTPAVVLDLQPRSRRTCPHCGSHTHKAARCWFLSHPGDAPGSFVLPNMTPERLTHFSDINHPALPQGVVLISGTFNPATNTLLNPVPKAPGSTKSALQASGSAASGPANGRGRGRGRQNKKSAKPVTEASGSATTVPKASPEPVASGIKNGRGRRQNKTPAKSALEASGTVIAVTKASCEPAASGPANGNGRKRHNKTSGKPLTEASGSTTAVPKASCEPAASGPSNGRGCRRPNNKPRA</sequence>
<keyword evidence="2" id="KW-0732">Signal</keyword>
<feature type="compositionally biased region" description="Basic residues" evidence="1">
    <location>
        <begin position="250"/>
        <end position="261"/>
    </location>
</feature>
<protein>
    <submittedName>
        <fullName evidence="3">Uncharacterized protein</fullName>
    </submittedName>
</protein>
<evidence type="ECO:0000256" key="1">
    <source>
        <dbReference type="SAM" id="MobiDB-lite"/>
    </source>
</evidence>
<name>A0A9P9DMW6_9HYPO</name>
<organism evidence="3 4">
    <name type="scientific">Dactylonectria estremocensis</name>
    <dbReference type="NCBI Taxonomy" id="1079267"/>
    <lineage>
        <taxon>Eukaryota</taxon>
        <taxon>Fungi</taxon>
        <taxon>Dikarya</taxon>
        <taxon>Ascomycota</taxon>
        <taxon>Pezizomycotina</taxon>
        <taxon>Sordariomycetes</taxon>
        <taxon>Hypocreomycetidae</taxon>
        <taxon>Hypocreales</taxon>
        <taxon>Nectriaceae</taxon>
        <taxon>Dactylonectria</taxon>
    </lineage>
</organism>
<feature type="region of interest" description="Disordered" evidence="1">
    <location>
        <begin position="318"/>
        <end position="378"/>
    </location>
</feature>
<evidence type="ECO:0000313" key="4">
    <source>
        <dbReference type="Proteomes" id="UP000717696"/>
    </source>
</evidence>
<feature type="region of interest" description="Disordered" evidence="1">
    <location>
        <begin position="220"/>
        <end position="305"/>
    </location>
</feature>
<keyword evidence="4" id="KW-1185">Reference proteome</keyword>
<dbReference type="EMBL" id="JAGMUU010000026">
    <property type="protein sequence ID" value="KAH7122188.1"/>
    <property type="molecule type" value="Genomic_DNA"/>
</dbReference>
<gene>
    <name evidence="3" type="ORF">B0J13DRAFT_612401</name>
</gene>
<dbReference type="Proteomes" id="UP000717696">
    <property type="component" value="Unassembled WGS sequence"/>
</dbReference>
<evidence type="ECO:0000313" key="3">
    <source>
        <dbReference type="EMBL" id="KAH7122188.1"/>
    </source>
</evidence>
<feature type="compositionally biased region" description="Basic residues" evidence="1">
    <location>
        <begin position="368"/>
        <end position="378"/>
    </location>
</feature>
<feature type="signal peptide" evidence="2">
    <location>
        <begin position="1"/>
        <end position="24"/>
    </location>
</feature>
<feature type="compositionally biased region" description="Low complexity" evidence="1">
    <location>
        <begin position="237"/>
        <end position="248"/>
    </location>
</feature>
<reference evidence="3" key="1">
    <citation type="journal article" date="2021" name="Nat. Commun.">
        <title>Genetic determinants of endophytism in the Arabidopsis root mycobiome.</title>
        <authorList>
            <person name="Mesny F."/>
            <person name="Miyauchi S."/>
            <person name="Thiergart T."/>
            <person name="Pickel B."/>
            <person name="Atanasova L."/>
            <person name="Karlsson M."/>
            <person name="Huettel B."/>
            <person name="Barry K.W."/>
            <person name="Haridas S."/>
            <person name="Chen C."/>
            <person name="Bauer D."/>
            <person name="Andreopoulos W."/>
            <person name="Pangilinan J."/>
            <person name="LaButti K."/>
            <person name="Riley R."/>
            <person name="Lipzen A."/>
            <person name="Clum A."/>
            <person name="Drula E."/>
            <person name="Henrissat B."/>
            <person name="Kohler A."/>
            <person name="Grigoriev I.V."/>
            <person name="Martin F.M."/>
            <person name="Hacquard S."/>
        </authorList>
    </citation>
    <scope>NUCLEOTIDE SEQUENCE</scope>
    <source>
        <strain evidence="3">MPI-CAGE-AT-0021</strain>
    </source>
</reference>
<feature type="chain" id="PRO_5040347673" evidence="2">
    <location>
        <begin position="25"/>
        <end position="378"/>
    </location>
</feature>
<accession>A0A9P9DMW6</accession>
<dbReference type="AlphaFoldDB" id="A0A9P9DMW6"/>
<dbReference type="OrthoDB" id="10630193at2759"/>
<proteinExistence type="predicted"/>